<protein>
    <submittedName>
        <fullName evidence="1">Uncharacterized protein</fullName>
    </submittedName>
</protein>
<organism evidence="1">
    <name type="scientific">Symploca sp. SIO1C4</name>
    <dbReference type="NCBI Taxonomy" id="2607765"/>
    <lineage>
        <taxon>Bacteria</taxon>
        <taxon>Bacillati</taxon>
        <taxon>Cyanobacteriota</taxon>
        <taxon>Cyanophyceae</taxon>
        <taxon>Coleofasciculales</taxon>
        <taxon>Coleofasciculaceae</taxon>
        <taxon>Symploca</taxon>
    </lineage>
</organism>
<reference evidence="1" key="1">
    <citation type="submission" date="2019-11" db="EMBL/GenBank/DDBJ databases">
        <title>Genomic insights into an expanded diversity of filamentous marine cyanobacteria reveals the extraordinary biosynthetic potential of Moorea and Okeania.</title>
        <authorList>
            <person name="Ferreira Leao T."/>
            <person name="Wang M."/>
            <person name="Moss N."/>
            <person name="Da Silva R."/>
            <person name="Sanders J."/>
            <person name="Nurk S."/>
            <person name="Gurevich A."/>
            <person name="Humphrey G."/>
            <person name="Reher R."/>
            <person name="Zhu Q."/>
            <person name="Belda-Ferre P."/>
            <person name="Glukhov E."/>
            <person name="Rex R."/>
            <person name="Dorrestein P.C."/>
            <person name="Knight R."/>
            <person name="Pevzner P."/>
            <person name="Gerwick W.H."/>
            <person name="Gerwick L."/>
        </authorList>
    </citation>
    <scope>NUCLEOTIDE SEQUENCE</scope>
    <source>
        <strain evidence="1">SIO1C4</strain>
    </source>
</reference>
<evidence type="ECO:0000313" key="1">
    <source>
        <dbReference type="EMBL" id="NER29730.1"/>
    </source>
</evidence>
<dbReference type="AlphaFoldDB" id="A0A6B3NDQ6"/>
<dbReference type="EMBL" id="JAAHFQ010000420">
    <property type="protein sequence ID" value="NER29730.1"/>
    <property type="molecule type" value="Genomic_DNA"/>
</dbReference>
<accession>A0A6B3NDQ6</accession>
<gene>
    <name evidence="1" type="ORF">F6J89_19460</name>
</gene>
<name>A0A6B3NDQ6_9CYAN</name>
<comment type="caution">
    <text evidence="1">The sequence shown here is derived from an EMBL/GenBank/DDBJ whole genome shotgun (WGS) entry which is preliminary data.</text>
</comment>
<proteinExistence type="predicted"/>
<sequence length="151" mass="17923">MEFLNFNGIRIPRPRSSTELEMRYASEDYLRSSFPAGEYTKAEDINSILKFQFQFYYNLLSNYLNQIASWDLLSFLLYQFDLASEIEQLDKDGLLNRDEIERWRAIGPNLHRAIKYLSERVVILNKQELDKTKISEEQFFTLTEKSLICAE</sequence>